<feature type="region of interest" description="Disordered" evidence="1">
    <location>
        <begin position="1"/>
        <end position="23"/>
    </location>
</feature>
<keyword evidence="2" id="KW-1133">Transmembrane helix</keyword>
<evidence type="ECO:0000313" key="3">
    <source>
        <dbReference type="EMBL" id="MEO3939594.1"/>
    </source>
</evidence>
<name>A0ABV0GM58_PAENI</name>
<feature type="transmembrane region" description="Helical" evidence="2">
    <location>
        <begin position="72"/>
        <end position="91"/>
    </location>
</feature>
<keyword evidence="2" id="KW-0472">Membrane</keyword>
<sequence length="160" mass="16459">MNAHQPAQPGHPAQARKPHPPGTAAWAAADPLRAVLAVIAIITVLTGAIQVPFGGQVLQLIGADSTPVTRQLFGTVGMFMIVVGGLLLNTLLNDPPSPEVVLWSALQKTGAFGAVGIGVLNGVFAPIALMVAFFDLATGILLLIHWRRLTAAPATIGLPG</sequence>
<evidence type="ECO:0000313" key="4">
    <source>
        <dbReference type="Proteomes" id="UP001448614"/>
    </source>
</evidence>
<keyword evidence="4" id="KW-1185">Reference proteome</keyword>
<reference evidence="3 4" key="1">
    <citation type="journal article" date="2024" name="Appl. Microbiol. Biotechnol.">
        <title>Biosynthetic gene clusters with biotechnological applications in novel Antarctic isolates from Actinomycetota.</title>
        <authorList>
            <person name="Bruna P."/>
            <person name="Nunez-Montero K."/>
            <person name="Contreras M.J."/>
            <person name="Leal K."/>
            <person name="Garcia M."/>
            <person name="Abanto M."/>
            <person name="Barrientos L."/>
        </authorList>
    </citation>
    <scope>NUCLEOTIDE SEQUENCE [LARGE SCALE GENOMIC DNA]</scope>
    <source>
        <strain evidence="3 4">Se16.17</strain>
    </source>
</reference>
<dbReference type="Proteomes" id="UP001448614">
    <property type="component" value="Unassembled WGS sequence"/>
</dbReference>
<keyword evidence="2" id="KW-0812">Transmembrane</keyword>
<dbReference type="EMBL" id="JBBMFV010000002">
    <property type="protein sequence ID" value="MEO3939594.1"/>
    <property type="molecule type" value="Genomic_DNA"/>
</dbReference>
<dbReference type="RefSeq" id="WP_347781570.1">
    <property type="nucleotide sequence ID" value="NZ_JBBMFV010000002.1"/>
</dbReference>
<comment type="caution">
    <text evidence="3">The sequence shown here is derived from an EMBL/GenBank/DDBJ whole genome shotgun (WGS) entry which is preliminary data.</text>
</comment>
<protein>
    <submittedName>
        <fullName evidence="3">Uncharacterized protein</fullName>
    </submittedName>
</protein>
<organism evidence="3 4">
    <name type="scientific">Paenarthrobacter nicotinovorans</name>
    <name type="common">Arthrobacter nicotinovorans</name>
    <dbReference type="NCBI Taxonomy" id="29320"/>
    <lineage>
        <taxon>Bacteria</taxon>
        <taxon>Bacillati</taxon>
        <taxon>Actinomycetota</taxon>
        <taxon>Actinomycetes</taxon>
        <taxon>Micrococcales</taxon>
        <taxon>Micrococcaceae</taxon>
        <taxon>Paenarthrobacter</taxon>
    </lineage>
</organism>
<proteinExistence type="predicted"/>
<feature type="transmembrane region" description="Helical" evidence="2">
    <location>
        <begin position="111"/>
        <end position="144"/>
    </location>
</feature>
<gene>
    <name evidence="3" type="ORF">V3C41_00755</name>
</gene>
<evidence type="ECO:0000256" key="2">
    <source>
        <dbReference type="SAM" id="Phobius"/>
    </source>
</evidence>
<evidence type="ECO:0000256" key="1">
    <source>
        <dbReference type="SAM" id="MobiDB-lite"/>
    </source>
</evidence>
<feature type="transmembrane region" description="Helical" evidence="2">
    <location>
        <begin position="32"/>
        <end position="51"/>
    </location>
</feature>
<accession>A0ABV0GM58</accession>